<dbReference type="Gene3D" id="2.40.160.60">
    <property type="entry name" value="Outer membrane protein transport protein (OMPP1/FadL/TodX)"/>
    <property type="match status" value="1"/>
</dbReference>
<dbReference type="PANTHER" id="PTHR35093:SF8">
    <property type="entry name" value="OUTER MEMBRANE PROTEIN NMB0088-RELATED"/>
    <property type="match status" value="1"/>
</dbReference>
<dbReference type="PANTHER" id="PTHR35093">
    <property type="entry name" value="OUTER MEMBRANE PROTEIN NMB0088-RELATED"/>
    <property type="match status" value="1"/>
</dbReference>
<keyword evidence="3" id="KW-1134">Transmembrane beta strand</keyword>
<evidence type="ECO:0000256" key="3">
    <source>
        <dbReference type="ARBA" id="ARBA00022452"/>
    </source>
</evidence>
<evidence type="ECO:0000256" key="2">
    <source>
        <dbReference type="ARBA" id="ARBA00008163"/>
    </source>
</evidence>
<evidence type="ECO:0000256" key="5">
    <source>
        <dbReference type="ARBA" id="ARBA00022729"/>
    </source>
</evidence>
<evidence type="ECO:0000256" key="1">
    <source>
        <dbReference type="ARBA" id="ARBA00004571"/>
    </source>
</evidence>
<dbReference type="InterPro" id="IPR005017">
    <property type="entry name" value="OMPP1/FadL/TodX"/>
</dbReference>
<name>A0ABX8Z8E7_9NEIS</name>
<evidence type="ECO:0000256" key="8">
    <source>
        <dbReference type="SAM" id="SignalP"/>
    </source>
</evidence>
<gene>
    <name evidence="9" type="ORF">K4H28_05480</name>
</gene>
<comment type="similarity">
    <text evidence="2">Belongs to the OmpP1/FadL family.</text>
</comment>
<organism evidence="9 10">
    <name type="scientific">Deefgea tanakiae</name>
    <dbReference type="NCBI Taxonomy" id="2865840"/>
    <lineage>
        <taxon>Bacteria</taxon>
        <taxon>Pseudomonadati</taxon>
        <taxon>Pseudomonadota</taxon>
        <taxon>Betaproteobacteria</taxon>
        <taxon>Neisseriales</taxon>
        <taxon>Chitinibacteraceae</taxon>
        <taxon>Deefgea</taxon>
    </lineage>
</organism>
<comment type="subcellular location">
    <subcellularLocation>
        <location evidence="1">Cell outer membrane</location>
        <topology evidence="1">Multi-pass membrane protein</topology>
    </subcellularLocation>
</comment>
<evidence type="ECO:0000256" key="6">
    <source>
        <dbReference type="ARBA" id="ARBA00023136"/>
    </source>
</evidence>
<accession>A0ABX8Z8E7</accession>
<evidence type="ECO:0000313" key="10">
    <source>
        <dbReference type="Proteomes" id="UP000825679"/>
    </source>
</evidence>
<dbReference type="Pfam" id="PF03349">
    <property type="entry name" value="Toluene_X"/>
    <property type="match status" value="1"/>
</dbReference>
<keyword evidence="5 8" id="KW-0732">Signal</keyword>
<dbReference type="Proteomes" id="UP000825679">
    <property type="component" value="Chromosome"/>
</dbReference>
<keyword evidence="10" id="KW-1185">Reference proteome</keyword>
<keyword evidence="4" id="KW-0812">Transmembrane</keyword>
<dbReference type="RefSeq" id="WP_221007376.1">
    <property type="nucleotide sequence ID" value="NZ_CP081150.1"/>
</dbReference>
<reference evidence="9 10" key="1">
    <citation type="submission" date="2021-08" db="EMBL/GenBank/DDBJ databases">
        <title>complete genome sequencing of Deefgea sp. D25.</title>
        <authorList>
            <person name="Bae J.-W."/>
            <person name="Gim D.-H."/>
        </authorList>
    </citation>
    <scope>NUCLEOTIDE SEQUENCE [LARGE SCALE GENOMIC DNA]</scope>
    <source>
        <strain evidence="9 10">D25</strain>
    </source>
</reference>
<keyword evidence="6" id="KW-0472">Membrane</keyword>
<evidence type="ECO:0000256" key="7">
    <source>
        <dbReference type="ARBA" id="ARBA00023237"/>
    </source>
</evidence>
<feature type="signal peptide" evidence="8">
    <location>
        <begin position="1"/>
        <end position="25"/>
    </location>
</feature>
<dbReference type="EMBL" id="CP081150">
    <property type="protein sequence ID" value="QZA78856.1"/>
    <property type="molecule type" value="Genomic_DNA"/>
</dbReference>
<protein>
    <submittedName>
        <fullName evidence="9">OmpP1/FadL family transporter</fullName>
    </submittedName>
</protein>
<dbReference type="SUPFAM" id="SSF56935">
    <property type="entry name" value="Porins"/>
    <property type="match status" value="1"/>
</dbReference>
<evidence type="ECO:0000256" key="4">
    <source>
        <dbReference type="ARBA" id="ARBA00022692"/>
    </source>
</evidence>
<evidence type="ECO:0000313" key="9">
    <source>
        <dbReference type="EMBL" id="QZA78856.1"/>
    </source>
</evidence>
<proteinExistence type="inferred from homology"/>
<sequence>MKQLVRSLKVIGAGSLMLGSASVMASGYHFGTQSASNQGVANSGAAEVMDASTIFYNPAGLTRLEGTQVSGVLNVIIPDGEYTNIKSTTATGKTITGGNGGNFGTTTPVPHFYASHQINDKMTVGLGVFVPFGSHTDYEPGWVGRYQTLESQIQTMNFNPSIAYKVNETVSLGAGVSAQYIKGTLSKALDLGTATRNPALSGNPAFDGKSEVDGDDIGFGYNFGALFTLSESTRVGVAYRSKIRHTLEGDLKFTVPAALQATPIGQSLKNTAATLNVETPESFSINAFHQLTPEWAMTADYTWTAHSRFEEIRIQADGRADSVTVNNWKDTNRYSIGAIYTPNSSWVFRAGLAYDQSPEDSETTRIASIPDSDRIWYALGARYNINANNSIDLAAIYVQLKDSTINRKPLHPSEQGAGTINGNYSVDSITLGMQYNYRF</sequence>
<keyword evidence="7" id="KW-0998">Cell outer membrane</keyword>
<feature type="chain" id="PRO_5046013148" evidence="8">
    <location>
        <begin position="26"/>
        <end position="439"/>
    </location>
</feature>